<sequence>MDQPSPASRPPPGRRADYRLFRSFQTRWHDNDVYGHMNNAVHYTLFDSAVNAFLVEAGLLDIGHGERIGLVVESGCRYHAEIAFPDPVAAGLRVGRIGRSAVTYEIGLFAGESDVAAAEGFFVHVTVDRRTRRPAALPEAFRLELERIVQ</sequence>
<gene>
    <name evidence="1" type="ORF">OXU80_07050</name>
</gene>
<dbReference type="Proteomes" id="UP001163223">
    <property type="component" value="Chromosome"/>
</dbReference>
<keyword evidence="2" id="KW-1185">Reference proteome</keyword>
<evidence type="ECO:0000313" key="1">
    <source>
        <dbReference type="EMBL" id="WAJ29960.1"/>
    </source>
</evidence>
<protein>
    <submittedName>
        <fullName evidence="1">Thioesterase family protein</fullName>
    </submittedName>
</protein>
<dbReference type="EMBL" id="CP113520">
    <property type="protein sequence ID" value="WAJ29960.1"/>
    <property type="molecule type" value="Genomic_DNA"/>
</dbReference>
<organism evidence="1 2">
    <name type="scientific">Antarcticirhabdus aurantiaca</name>
    <dbReference type="NCBI Taxonomy" id="2606717"/>
    <lineage>
        <taxon>Bacteria</taxon>
        <taxon>Pseudomonadati</taxon>
        <taxon>Pseudomonadota</taxon>
        <taxon>Alphaproteobacteria</taxon>
        <taxon>Hyphomicrobiales</taxon>
        <taxon>Aurantimonadaceae</taxon>
        <taxon>Antarcticirhabdus</taxon>
    </lineage>
</organism>
<evidence type="ECO:0000313" key="2">
    <source>
        <dbReference type="Proteomes" id="UP001163223"/>
    </source>
</evidence>
<accession>A0ACD4NTD9</accession>
<name>A0ACD4NTD9_9HYPH</name>
<reference evidence="1" key="1">
    <citation type="submission" date="2022-11" db="EMBL/GenBank/DDBJ databases">
        <title>beta-Carotene-producing bacterium, Jeongeuplla avenae sp. nov., alleviates the salt stress of Arabidopsis seedlings.</title>
        <authorList>
            <person name="Jiang L."/>
            <person name="Lee J."/>
        </authorList>
    </citation>
    <scope>NUCLEOTIDE SEQUENCE</scope>
    <source>
        <strain evidence="1">DY_R2A_6</strain>
    </source>
</reference>
<proteinExistence type="predicted"/>